<accession>A0A9Q1KEJ9</accession>
<gene>
    <name evidence="13" type="ORF">Cgig2_023612</name>
</gene>
<keyword evidence="8" id="KW-0472">Membrane</keyword>
<protein>
    <recommendedName>
        <fullName evidence="2">non-specific serine/threonine protein kinase</fullName>
        <ecNumber evidence="2">2.7.11.1</ecNumber>
    </recommendedName>
</protein>
<evidence type="ECO:0000256" key="10">
    <source>
        <dbReference type="ARBA" id="ARBA00048679"/>
    </source>
</evidence>
<dbReference type="Proteomes" id="UP001153076">
    <property type="component" value="Unassembled WGS sequence"/>
</dbReference>
<dbReference type="Gene3D" id="1.10.510.10">
    <property type="entry name" value="Transferase(Phosphotransferase) domain 1"/>
    <property type="match status" value="1"/>
</dbReference>
<keyword evidence="7" id="KW-0067">ATP-binding</keyword>
<dbReference type="GO" id="GO:0016020">
    <property type="term" value="C:membrane"/>
    <property type="evidence" value="ECO:0007669"/>
    <property type="project" value="UniProtKB-SubCell"/>
</dbReference>
<organism evidence="13 14">
    <name type="scientific">Carnegiea gigantea</name>
    <dbReference type="NCBI Taxonomy" id="171969"/>
    <lineage>
        <taxon>Eukaryota</taxon>
        <taxon>Viridiplantae</taxon>
        <taxon>Streptophyta</taxon>
        <taxon>Embryophyta</taxon>
        <taxon>Tracheophyta</taxon>
        <taxon>Spermatophyta</taxon>
        <taxon>Magnoliopsida</taxon>
        <taxon>eudicotyledons</taxon>
        <taxon>Gunneridae</taxon>
        <taxon>Pentapetalae</taxon>
        <taxon>Caryophyllales</taxon>
        <taxon>Cactineae</taxon>
        <taxon>Cactaceae</taxon>
        <taxon>Cactoideae</taxon>
        <taxon>Echinocereeae</taxon>
        <taxon>Carnegiea</taxon>
    </lineage>
</organism>
<dbReference type="PANTHER" id="PTHR44329:SF302">
    <property type="entry name" value="SERINE_THREONINE-PROTEIN KINASE SIS8-RELATED"/>
    <property type="match status" value="1"/>
</dbReference>
<dbReference type="InterPro" id="IPR011009">
    <property type="entry name" value="Kinase-like_dom_sf"/>
</dbReference>
<dbReference type="GO" id="GO:0004674">
    <property type="term" value="F:protein serine/threonine kinase activity"/>
    <property type="evidence" value="ECO:0007669"/>
    <property type="project" value="UniProtKB-KW"/>
</dbReference>
<dbReference type="InterPro" id="IPR001245">
    <property type="entry name" value="Ser-Thr/Tyr_kinase_cat_dom"/>
</dbReference>
<keyword evidence="14" id="KW-1185">Reference proteome</keyword>
<dbReference type="GO" id="GO:0005524">
    <property type="term" value="F:ATP binding"/>
    <property type="evidence" value="ECO:0007669"/>
    <property type="project" value="UniProtKB-KW"/>
</dbReference>
<reference evidence="13" key="1">
    <citation type="submission" date="2022-04" db="EMBL/GenBank/DDBJ databases">
        <title>Carnegiea gigantea Genome sequencing and assembly v2.</title>
        <authorList>
            <person name="Copetti D."/>
            <person name="Sanderson M.J."/>
            <person name="Burquez A."/>
            <person name="Wojciechowski M.F."/>
        </authorList>
    </citation>
    <scope>NUCLEOTIDE SEQUENCE</scope>
    <source>
        <strain evidence="13">SGP5-SGP5p</strain>
        <tissue evidence="13">Aerial part</tissue>
    </source>
</reference>
<dbReference type="InterPro" id="IPR051681">
    <property type="entry name" value="Ser/Thr_Kinases-Pseudokinases"/>
</dbReference>
<dbReference type="InterPro" id="IPR000719">
    <property type="entry name" value="Prot_kinase_dom"/>
</dbReference>
<comment type="subcellular location">
    <subcellularLocation>
        <location evidence="1">Membrane</location>
    </subcellularLocation>
</comment>
<dbReference type="EC" id="2.7.11.1" evidence="2"/>
<dbReference type="OrthoDB" id="7537227at2759"/>
<dbReference type="InterPro" id="IPR008271">
    <property type="entry name" value="Ser/Thr_kinase_AS"/>
</dbReference>
<dbReference type="PROSITE" id="PS50011">
    <property type="entry name" value="PROTEIN_KINASE_DOM"/>
    <property type="match status" value="1"/>
</dbReference>
<dbReference type="FunFam" id="1.10.510.10:FF:000476">
    <property type="entry name" value="PAS domain-containing protein tyrosine kinase family protein"/>
    <property type="match status" value="1"/>
</dbReference>
<keyword evidence="4" id="KW-0808">Transferase</keyword>
<dbReference type="Pfam" id="PF14381">
    <property type="entry name" value="EDR1_CTR1_ARMC3_pept"/>
    <property type="match status" value="1"/>
</dbReference>
<dbReference type="AlphaFoldDB" id="A0A9Q1KEJ9"/>
<feature type="compositionally biased region" description="Low complexity" evidence="11">
    <location>
        <begin position="30"/>
        <end position="54"/>
    </location>
</feature>
<dbReference type="PANTHER" id="PTHR44329">
    <property type="entry name" value="SERINE/THREONINE-PROTEIN KINASE TNNI3K-RELATED"/>
    <property type="match status" value="1"/>
</dbReference>
<dbReference type="InterPro" id="IPR055164">
    <property type="entry name" value="EDR1/CTR1/ARMC3-like_pept-like"/>
</dbReference>
<dbReference type="PRINTS" id="PR00109">
    <property type="entry name" value="TYRKINASE"/>
</dbReference>
<keyword evidence="5" id="KW-0547">Nucleotide-binding</keyword>
<evidence type="ECO:0000313" key="14">
    <source>
        <dbReference type="Proteomes" id="UP001153076"/>
    </source>
</evidence>
<feature type="domain" description="Protein kinase" evidence="12">
    <location>
        <begin position="563"/>
        <end position="777"/>
    </location>
</feature>
<evidence type="ECO:0000256" key="8">
    <source>
        <dbReference type="ARBA" id="ARBA00023136"/>
    </source>
</evidence>
<dbReference type="Gene3D" id="3.30.200.20">
    <property type="entry name" value="Phosphorylase Kinase, domain 1"/>
    <property type="match status" value="2"/>
</dbReference>
<proteinExistence type="predicted"/>
<dbReference type="SUPFAM" id="SSF56112">
    <property type="entry name" value="Protein kinase-like (PK-like)"/>
    <property type="match status" value="1"/>
</dbReference>
<dbReference type="CDD" id="cd13999">
    <property type="entry name" value="STKc_MAP3K-like"/>
    <property type="match status" value="1"/>
</dbReference>
<comment type="catalytic activity">
    <reaction evidence="9">
        <text>L-threonyl-[protein] + ATP = O-phospho-L-threonyl-[protein] + ADP + H(+)</text>
        <dbReference type="Rhea" id="RHEA:46608"/>
        <dbReference type="Rhea" id="RHEA-COMP:11060"/>
        <dbReference type="Rhea" id="RHEA-COMP:11605"/>
        <dbReference type="ChEBI" id="CHEBI:15378"/>
        <dbReference type="ChEBI" id="CHEBI:30013"/>
        <dbReference type="ChEBI" id="CHEBI:30616"/>
        <dbReference type="ChEBI" id="CHEBI:61977"/>
        <dbReference type="ChEBI" id="CHEBI:456216"/>
        <dbReference type="EC" id="2.7.11.1"/>
    </reaction>
</comment>
<evidence type="ECO:0000256" key="3">
    <source>
        <dbReference type="ARBA" id="ARBA00022527"/>
    </source>
</evidence>
<name>A0A9Q1KEJ9_9CARY</name>
<evidence type="ECO:0000256" key="2">
    <source>
        <dbReference type="ARBA" id="ARBA00012513"/>
    </source>
</evidence>
<sequence>MSRMKHLLRKLHIGNGHHNNRHSRRRNPDNNRPPSETETPPSSSSSSSSPPSADSSDRTVTESAGVNDRGGNPRDFNFFEEEFQVQLAMALSASDPRKDDEADQIKVAKQLSLACSPSTPDDQGLSEFLSLKYWNYNVVHYDEKVVDGFYDVYAITSGLVAQGELPLLVDLQAISILDNVEYEVVLVNHSIDSQLQHLGDKVYAISVESRVMGHGLSLNSLIQRIANLVVDRMGGPVSDAEEMMKRWRIRSNQLRGSLNTIVLPLGCIDIGLSRHRALLFKVLADRVNLPCMLVKGSLYTGTDEGAVNLIKFDDGSEYILDLMGAPGTLIPVEVPSNLVVDTVLEARVLSDRTAAINNMSLSLDKVVGLDGSIPDVPGPNFKGAVFTRTQAKQQDENAVAADLTVRSQHEFRKSVKSDLGLFEGLGSPVEVTLLAQENRVNDVSKYLISAAKNPEFAQKLHAVFLESGAAPPADLLLEMHQAVVCEKTLVNQIPPPGQEIVDSGASCSPEHYKSNTEKSLHCFHVVQSLNSYDHSDSLRPASGGKVCPMLGEFAEWEIPWKDLQIGERIGIGSYGEVFRADWNGTAEMMIRLRHPNVVLFMGAVTRPPNLSILTEFLPRGSLYRLLHRSGLQIDEKIRIKMALDVVRGMNYLHTSHPTVVHRDLKSPNLLVDKNWVVKVCDFGLSRVKHHTFLSSNSTAGTPEWMAPEVLRNEPSNEKCDVYSFGVILWEMATLCVPWTGWNPMQVVGAVGFQNRRLEIPKEVDPMVAQIIRDCWEK</sequence>
<feature type="region of interest" description="Disordered" evidence="11">
    <location>
        <begin position="11"/>
        <end position="75"/>
    </location>
</feature>
<dbReference type="EMBL" id="JAKOGI010000166">
    <property type="protein sequence ID" value="KAJ8441426.1"/>
    <property type="molecule type" value="Genomic_DNA"/>
</dbReference>
<comment type="caution">
    <text evidence="13">The sequence shown here is derived from an EMBL/GenBank/DDBJ whole genome shotgun (WGS) entry which is preliminary data.</text>
</comment>
<evidence type="ECO:0000256" key="7">
    <source>
        <dbReference type="ARBA" id="ARBA00022840"/>
    </source>
</evidence>
<keyword evidence="6" id="KW-0418">Kinase</keyword>
<evidence type="ECO:0000313" key="13">
    <source>
        <dbReference type="EMBL" id="KAJ8441426.1"/>
    </source>
</evidence>
<evidence type="ECO:0000256" key="6">
    <source>
        <dbReference type="ARBA" id="ARBA00022777"/>
    </source>
</evidence>
<evidence type="ECO:0000256" key="1">
    <source>
        <dbReference type="ARBA" id="ARBA00004370"/>
    </source>
</evidence>
<dbReference type="Pfam" id="PF07714">
    <property type="entry name" value="PK_Tyr_Ser-Thr"/>
    <property type="match status" value="1"/>
</dbReference>
<comment type="catalytic activity">
    <reaction evidence="10">
        <text>L-seryl-[protein] + ATP = O-phospho-L-seryl-[protein] + ADP + H(+)</text>
        <dbReference type="Rhea" id="RHEA:17989"/>
        <dbReference type="Rhea" id="RHEA-COMP:9863"/>
        <dbReference type="Rhea" id="RHEA-COMP:11604"/>
        <dbReference type="ChEBI" id="CHEBI:15378"/>
        <dbReference type="ChEBI" id="CHEBI:29999"/>
        <dbReference type="ChEBI" id="CHEBI:30616"/>
        <dbReference type="ChEBI" id="CHEBI:83421"/>
        <dbReference type="ChEBI" id="CHEBI:456216"/>
        <dbReference type="EC" id="2.7.11.1"/>
    </reaction>
</comment>
<dbReference type="PROSITE" id="PS00108">
    <property type="entry name" value="PROTEIN_KINASE_ST"/>
    <property type="match status" value="1"/>
</dbReference>
<evidence type="ECO:0000256" key="9">
    <source>
        <dbReference type="ARBA" id="ARBA00047899"/>
    </source>
</evidence>
<evidence type="ECO:0000256" key="5">
    <source>
        <dbReference type="ARBA" id="ARBA00022741"/>
    </source>
</evidence>
<evidence type="ECO:0000256" key="11">
    <source>
        <dbReference type="SAM" id="MobiDB-lite"/>
    </source>
</evidence>
<evidence type="ECO:0000256" key="4">
    <source>
        <dbReference type="ARBA" id="ARBA00022679"/>
    </source>
</evidence>
<keyword evidence="3" id="KW-0723">Serine/threonine-protein kinase</keyword>
<dbReference type="SMART" id="SM00220">
    <property type="entry name" value="S_TKc"/>
    <property type="match status" value="1"/>
</dbReference>
<evidence type="ECO:0000259" key="12">
    <source>
        <dbReference type="PROSITE" id="PS50011"/>
    </source>
</evidence>